<evidence type="ECO:0000256" key="2">
    <source>
        <dbReference type="ARBA" id="ARBA00022630"/>
    </source>
</evidence>
<dbReference type="EC" id="1.-.-.-" evidence="6"/>
<keyword evidence="2" id="KW-0285">Flavoprotein</keyword>
<dbReference type="InterPro" id="IPR050766">
    <property type="entry name" value="Bact_Lucif_Oxidored"/>
</dbReference>
<dbReference type="PANTHER" id="PTHR30137:SF16">
    <property type="entry name" value="BLL0895 PROTEIN"/>
    <property type="match status" value="1"/>
</dbReference>
<dbReference type="InterPro" id="IPR011251">
    <property type="entry name" value="Luciferase-like_dom"/>
</dbReference>
<evidence type="ECO:0000256" key="4">
    <source>
        <dbReference type="ARBA" id="ARBA00023033"/>
    </source>
</evidence>
<evidence type="ECO:0000256" key="3">
    <source>
        <dbReference type="ARBA" id="ARBA00023002"/>
    </source>
</evidence>
<keyword evidence="4" id="KW-0503">Monooxygenase</keyword>
<keyword evidence="3 6" id="KW-0560">Oxidoreductase</keyword>
<name>A0AAJ6HZN2_9ACTN</name>
<keyword evidence="7" id="KW-1185">Reference proteome</keyword>
<dbReference type="GO" id="GO:0016705">
    <property type="term" value="F:oxidoreductase activity, acting on paired donors, with incorporation or reduction of molecular oxygen"/>
    <property type="evidence" value="ECO:0007669"/>
    <property type="project" value="InterPro"/>
</dbReference>
<evidence type="ECO:0000313" key="7">
    <source>
        <dbReference type="Proteomes" id="UP001235874"/>
    </source>
</evidence>
<comment type="similarity">
    <text evidence="1">Belongs to the bacterial luciferase oxidoreductase family.</text>
</comment>
<sequence>MRLGYFAMPLHRPGRLWTETLHEDREAVILADRLGFHDAFIGEHLTDNLENITNSMLFLATLVNDAPRIKLATGTTNLSHQHPALVAANAAMFDHLTGGRFIFGISPGALPSDAEVLGILDEDRNAMFAEAIEVILKIWEGEPPYDIVSASGRFNVSTRRSMDLPLGVGYLPKPLQSPRPEIVGTVVAPFSKGVVEMGRKDFHPLSANFLLPQWVATHWGKYVEGKQAAGVEADPADWRIARTVFVADTEQEARAYGRDDANSPYRFYYEQMLRKMTKLGRLGLFKRDRNEPDEAITIERVLDDLVICGTAEQVAEQLVAFQEETGPFGELVYAGLDWVDEKLARRSMELMATEVMPLVERHGSGA</sequence>
<dbReference type="EMBL" id="CP130472">
    <property type="protein sequence ID" value="WLS48258.1"/>
    <property type="molecule type" value="Genomic_DNA"/>
</dbReference>
<evidence type="ECO:0000313" key="6">
    <source>
        <dbReference type="EMBL" id="WLS48258.1"/>
    </source>
</evidence>
<dbReference type="GO" id="GO:0004497">
    <property type="term" value="F:monooxygenase activity"/>
    <property type="evidence" value="ECO:0007669"/>
    <property type="project" value="UniProtKB-KW"/>
</dbReference>
<dbReference type="KEGG" id="mprn:Q3V37_14105"/>
<gene>
    <name evidence="6" type="ORF">Q3V37_14105</name>
</gene>
<feature type="domain" description="Luciferase-like" evidence="5">
    <location>
        <begin position="1"/>
        <end position="323"/>
    </location>
</feature>
<dbReference type="AlphaFoldDB" id="A0AAJ6HZN2"/>
<dbReference type="GO" id="GO:0005829">
    <property type="term" value="C:cytosol"/>
    <property type="evidence" value="ECO:0007669"/>
    <property type="project" value="TreeGrafter"/>
</dbReference>
<dbReference type="RefSeq" id="WP_053653316.1">
    <property type="nucleotide sequence ID" value="NZ_CP130472.1"/>
</dbReference>
<dbReference type="Gene3D" id="3.20.20.30">
    <property type="entry name" value="Luciferase-like domain"/>
    <property type="match status" value="1"/>
</dbReference>
<dbReference type="InterPro" id="IPR036661">
    <property type="entry name" value="Luciferase-like_sf"/>
</dbReference>
<reference evidence="6 7" key="1">
    <citation type="submission" date="2023-07" db="EMBL/GenBank/DDBJ databases">
        <title>Micromonospora profundi TRM 95458 converts glycerol to a new osmotic compound.</title>
        <authorList>
            <person name="Lu D."/>
        </authorList>
    </citation>
    <scope>NUCLEOTIDE SEQUENCE [LARGE SCALE GENOMIC DNA]</scope>
    <source>
        <strain evidence="6 7">TRM95458</strain>
    </source>
</reference>
<dbReference type="PANTHER" id="PTHR30137">
    <property type="entry name" value="LUCIFERASE-LIKE MONOOXYGENASE"/>
    <property type="match status" value="1"/>
</dbReference>
<dbReference type="Pfam" id="PF00296">
    <property type="entry name" value="Bac_luciferase"/>
    <property type="match status" value="1"/>
</dbReference>
<accession>A0AAJ6HZN2</accession>
<dbReference type="Proteomes" id="UP001235874">
    <property type="component" value="Chromosome"/>
</dbReference>
<protein>
    <submittedName>
        <fullName evidence="6">LLM class flavin-dependent oxidoreductase</fullName>
        <ecNumber evidence="6">1.-.-.-</ecNumber>
    </submittedName>
</protein>
<organism evidence="6 7">
    <name type="scientific">Micromonospora profundi</name>
    <dbReference type="NCBI Taxonomy" id="1420889"/>
    <lineage>
        <taxon>Bacteria</taxon>
        <taxon>Bacillati</taxon>
        <taxon>Actinomycetota</taxon>
        <taxon>Actinomycetes</taxon>
        <taxon>Micromonosporales</taxon>
        <taxon>Micromonosporaceae</taxon>
        <taxon>Micromonospora</taxon>
    </lineage>
</organism>
<evidence type="ECO:0000256" key="1">
    <source>
        <dbReference type="ARBA" id="ARBA00010426"/>
    </source>
</evidence>
<evidence type="ECO:0000259" key="5">
    <source>
        <dbReference type="Pfam" id="PF00296"/>
    </source>
</evidence>
<dbReference type="SUPFAM" id="SSF51679">
    <property type="entry name" value="Bacterial luciferase-like"/>
    <property type="match status" value="1"/>
</dbReference>
<proteinExistence type="inferred from homology"/>